<dbReference type="Proteomes" id="UP001250698">
    <property type="component" value="Unassembled WGS sequence"/>
</dbReference>
<evidence type="ECO:0000256" key="1">
    <source>
        <dbReference type="SAM" id="MobiDB-lite"/>
    </source>
</evidence>
<evidence type="ECO:0000313" key="2">
    <source>
        <dbReference type="EMBL" id="MDU0372019.1"/>
    </source>
</evidence>
<proteinExistence type="predicted"/>
<accession>A0ABU3TKX5</accession>
<organism evidence="2 3">
    <name type="scientific">Hymenobacter endophyticus</name>
    <dbReference type="NCBI Taxonomy" id="3076335"/>
    <lineage>
        <taxon>Bacteria</taxon>
        <taxon>Pseudomonadati</taxon>
        <taxon>Bacteroidota</taxon>
        <taxon>Cytophagia</taxon>
        <taxon>Cytophagales</taxon>
        <taxon>Hymenobacteraceae</taxon>
        <taxon>Hymenobacter</taxon>
    </lineage>
</organism>
<dbReference type="RefSeq" id="WP_315999477.1">
    <property type="nucleotide sequence ID" value="NZ_JAWDJT010000012.1"/>
</dbReference>
<comment type="caution">
    <text evidence="2">The sequence shown here is derived from an EMBL/GenBank/DDBJ whole genome shotgun (WGS) entry which is preliminary data.</text>
</comment>
<sequence length="94" mass="10601">MPEVTTKRRGRPAAEAPAGRDLAAEQAHVAAWWAIRPGGKPSGRELARRINVSEGYIRHFMKQTRSANAHHIEQMQQMLGAYGYECPTTFHQFL</sequence>
<name>A0ABU3TKX5_9BACT</name>
<protein>
    <submittedName>
        <fullName evidence="2">Uncharacterized protein</fullName>
    </submittedName>
</protein>
<feature type="region of interest" description="Disordered" evidence="1">
    <location>
        <begin position="1"/>
        <end position="21"/>
    </location>
</feature>
<dbReference type="EMBL" id="JAWDJT010000012">
    <property type="protein sequence ID" value="MDU0372019.1"/>
    <property type="molecule type" value="Genomic_DNA"/>
</dbReference>
<evidence type="ECO:0000313" key="3">
    <source>
        <dbReference type="Proteomes" id="UP001250698"/>
    </source>
</evidence>
<reference evidence="2 3" key="1">
    <citation type="submission" date="2023-10" db="EMBL/GenBank/DDBJ databases">
        <title>Hymenobacter endophyticus sp. nov., an isolate from the leaf tissues of wheat.</title>
        <authorList>
            <person name="Dai Y."/>
        </authorList>
    </citation>
    <scope>NUCLEOTIDE SEQUENCE [LARGE SCALE GENOMIC DNA]</scope>
    <source>
        <strain evidence="2 3">ZK17L-C2</strain>
    </source>
</reference>
<gene>
    <name evidence="2" type="ORF">ROI90_16560</name>
</gene>
<keyword evidence="3" id="KW-1185">Reference proteome</keyword>